<dbReference type="OrthoDB" id="13631at10239"/>
<protein>
    <recommendedName>
        <fullName evidence="3">S-adenosyl-L-methionine-dependent methyltransferase</fullName>
    </recommendedName>
</protein>
<keyword evidence="2" id="KW-1185">Reference proteome</keyword>
<dbReference type="SUPFAM" id="SSF53335">
    <property type="entry name" value="S-adenosyl-L-methionine-dependent methyltransferases"/>
    <property type="match status" value="1"/>
</dbReference>
<dbReference type="CDD" id="cd02440">
    <property type="entry name" value="AdoMet_MTases"/>
    <property type="match status" value="1"/>
</dbReference>
<accession>A0A1S6UBD2</accession>
<dbReference type="Proteomes" id="UP000221837">
    <property type="component" value="Genome"/>
</dbReference>
<reference evidence="1" key="1">
    <citation type="submission" date="2017-02" db="EMBL/GenBank/DDBJ databases">
        <title>Genome sequence of Serratia marcescens phage BF.</title>
        <authorList>
            <person name="Casey E."/>
            <person name="Fitzgerald B."/>
            <person name="Mahony J."/>
            <person name="Lugli G."/>
            <person name="Ventura M."/>
            <person name="van Sinderen D."/>
        </authorList>
    </citation>
    <scope>NUCLEOTIDE SEQUENCE [LARGE SCALE GENOMIC DNA]</scope>
</reference>
<dbReference type="Gene3D" id="3.40.50.150">
    <property type="entry name" value="Vaccinia Virus protein VP39"/>
    <property type="match status" value="1"/>
</dbReference>
<sequence>MKITEQYRTLGVQNFYSCPSIQKTYQNPHGQFIIECLNNSFYQYFTENASVLDLGSGNGLISHALKTCGVHNIEGSDKYMYERYTEETGFKCYPYSFEDISDFNCTFEKEYDVIICSYAFDLVPESYRQKLLYALSTYTETLILIRPNSHELISDIWKLEYKNRTGKSRVTMYQKERHS</sequence>
<evidence type="ECO:0008006" key="3">
    <source>
        <dbReference type="Google" id="ProtNLM"/>
    </source>
</evidence>
<evidence type="ECO:0000313" key="2">
    <source>
        <dbReference type="Proteomes" id="UP000221837"/>
    </source>
</evidence>
<dbReference type="InterPro" id="IPR029063">
    <property type="entry name" value="SAM-dependent_MTases_sf"/>
</dbReference>
<proteinExistence type="predicted"/>
<evidence type="ECO:0000313" key="1">
    <source>
        <dbReference type="EMBL" id="AQW89012.1"/>
    </source>
</evidence>
<gene>
    <name evidence="1" type="ORF">BF_0487</name>
</gene>
<dbReference type="EMBL" id="KY630187">
    <property type="protein sequence ID" value="AQW89012.1"/>
    <property type="molecule type" value="Genomic_DNA"/>
</dbReference>
<name>A0A1S6UBD2_9CAUD</name>
<organism evidence="1 2">
    <name type="scientific">Serratia phage BF</name>
    <dbReference type="NCBI Taxonomy" id="1962671"/>
    <lineage>
        <taxon>Viruses</taxon>
        <taxon>Duplodnaviria</taxon>
        <taxon>Heunggongvirae</taxon>
        <taxon>Uroviricota</taxon>
        <taxon>Caudoviricetes</taxon>
        <taxon>Eneladusvirus</taxon>
        <taxon>Eneladusvirus BF</taxon>
    </lineage>
</organism>